<evidence type="ECO:0000313" key="3">
    <source>
        <dbReference type="Proteomes" id="UP000285190"/>
    </source>
</evidence>
<organism evidence="2 3">
    <name type="scientific">Noviherbaspirillum cavernae</name>
    <dbReference type="NCBI Taxonomy" id="2320862"/>
    <lineage>
        <taxon>Bacteria</taxon>
        <taxon>Pseudomonadati</taxon>
        <taxon>Pseudomonadota</taxon>
        <taxon>Betaproteobacteria</taxon>
        <taxon>Burkholderiales</taxon>
        <taxon>Oxalobacteraceae</taxon>
        <taxon>Noviherbaspirillum</taxon>
    </lineage>
</organism>
<proteinExistence type="predicted"/>
<accession>A0A418X312</accession>
<evidence type="ECO:0000256" key="1">
    <source>
        <dbReference type="SAM" id="MobiDB-lite"/>
    </source>
</evidence>
<comment type="caution">
    <text evidence="2">The sequence shown here is derived from an EMBL/GenBank/DDBJ whole genome shotgun (WGS) entry which is preliminary data.</text>
</comment>
<feature type="compositionally biased region" description="Basic and acidic residues" evidence="1">
    <location>
        <begin position="1"/>
        <end position="10"/>
    </location>
</feature>
<sequence length="131" mass="14518">MVMPPERIEGCESNSQFGGGQAMTHGQPDFPREHGGTHEHLHGGILERKNRSCGDVATDYANARHCMQHRLRTSGRSCIAVFVPVSRWHRMKAGLCTCGNNNDAVQRSLLSRWIHCGDLLLRLRFGPIAGS</sequence>
<gene>
    <name evidence="2" type="ORF">D3870_13445</name>
</gene>
<dbReference type="Proteomes" id="UP000285190">
    <property type="component" value="Unassembled WGS sequence"/>
</dbReference>
<feature type="region of interest" description="Disordered" evidence="1">
    <location>
        <begin position="1"/>
        <end position="26"/>
    </location>
</feature>
<reference evidence="2 3" key="1">
    <citation type="submission" date="2018-09" db="EMBL/GenBank/DDBJ databases">
        <authorList>
            <person name="Zhu H."/>
        </authorList>
    </citation>
    <scope>NUCLEOTIDE SEQUENCE [LARGE SCALE GENOMIC DNA]</scope>
    <source>
        <strain evidence="2 3">K2R10-39</strain>
    </source>
</reference>
<dbReference type="EMBL" id="QYUN01000002">
    <property type="protein sequence ID" value="RJG06868.1"/>
    <property type="molecule type" value="Genomic_DNA"/>
</dbReference>
<name>A0A418X312_9BURK</name>
<evidence type="ECO:0000313" key="2">
    <source>
        <dbReference type="EMBL" id="RJG06868.1"/>
    </source>
</evidence>
<dbReference type="AlphaFoldDB" id="A0A418X312"/>
<keyword evidence="3" id="KW-1185">Reference proteome</keyword>
<protein>
    <submittedName>
        <fullName evidence="2">Uncharacterized protein</fullName>
    </submittedName>
</protein>